<dbReference type="AlphaFoldDB" id="A0A4R6UWI9"/>
<dbReference type="EMBL" id="SNYM01000003">
    <property type="protein sequence ID" value="TDQ49885.1"/>
    <property type="molecule type" value="Genomic_DNA"/>
</dbReference>
<feature type="domain" description="EamA" evidence="7">
    <location>
        <begin position="147"/>
        <end position="283"/>
    </location>
</feature>
<dbReference type="SUPFAM" id="SSF103481">
    <property type="entry name" value="Multidrug resistance efflux transporter EmrE"/>
    <property type="match status" value="2"/>
</dbReference>
<evidence type="ECO:0000259" key="7">
    <source>
        <dbReference type="Pfam" id="PF00892"/>
    </source>
</evidence>
<comment type="similarity">
    <text evidence="2">Belongs to the EamA transporter family.</text>
</comment>
<evidence type="ECO:0000313" key="8">
    <source>
        <dbReference type="EMBL" id="TDQ49885.1"/>
    </source>
</evidence>
<gene>
    <name evidence="8" type="ORF">EV696_103258</name>
</gene>
<feature type="transmembrane region" description="Helical" evidence="6">
    <location>
        <begin position="210"/>
        <end position="230"/>
    </location>
</feature>
<dbReference type="PANTHER" id="PTHR32322">
    <property type="entry name" value="INNER MEMBRANE TRANSPORTER"/>
    <property type="match status" value="1"/>
</dbReference>
<dbReference type="InterPro" id="IPR050638">
    <property type="entry name" value="AA-Vitamin_Transporters"/>
</dbReference>
<feature type="transmembrane region" description="Helical" evidence="6">
    <location>
        <begin position="119"/>
        <end position="139"/>
    </location>
</feature>
<keyword evidence="3 6" id="KW-0812">Transmembrane</keyword>
<dbReference type="GO" id="GO:0016020">
    <property type="term" value="C:membrane"/>
    <property type="evidence" value="ECO:0007669"/>
    <property type="project" value="UniProtKB-SubCell"/>
</dbReference>
<feature type="transmembrane region" description="Helical" evidence="6">
    <location>
        <begin position="7"/>
        <end position="28"/>
    </location>
</feature>
<feature type="transmembrane region" description="Helical" evidence="6">
    <location>
        <begin position="63"/>
        <end position="81"/>
    </location>
</feature>
<dbReference type="Proteomes" id="UP000295375">
    <property type="component" value="Unassembled WGS sequence"/>
</dbReference>
<dbReference type="InterPro" id="IPR000620">
    <property type="entry name" value="EamA_dom"/>
</dbReference>
<evidence type="ECO:0000256" key="1">
    <source>
        <dbReference type="ARBA" id="ARBA00004141"/>
    </source>
</evidence>
<protein>
    <submittedName>
        <fullName evidence="8">Threonine/homoserine efflux transporter RhtA</fullName>
    </submittedName>
</protein>
<comment type="caution">
    <text evidence="8">The sequence shown here is derived from an EMBL/GenBank/DDBJ whole genome shotgun (WGS) entry which is preliminary data.</text>
</comment>
<comment type="subcellular location">
    <subcellularLocation>
        <location evidence="1">Membrane</location>
        <topology evidence="1">Multi-pass membrane protein</topology>
    </subcellularLocation>
</comment>
<feature type="transmembrane region" description="Helical" evidence="6">
    <location>
        <begin position="265"/>
        <end position="283"/>
    </location>
</feature>
<feature type="transmembrane region" description="Helical" evidence="6">
    <location>
        <begin position="242"/>
        <end position="259"/>
    </location>
</feature>
<accession>A0A4R6UWI9</accession>
<evidence type="ECO:0000256" key="3">
    <source>
        <dbReference type="ARBA" id="ARBA00022692"/>
    </source>
</evidence>
<dbReference type="PANTHER" id="PTHR32322:SF2">
    <property type="entry name" value="EAMA DOMAIN-CONTAINING PROTEIN"/>
    <property type="match status" value="1"/>
</dbReference>
<evidence type="ECO:0000256" key="4">
    <source>
        <dbReference type="ARBA" id="ARBA00022989"/>
    </source>
</evidence>
<proteinExistence type="inferred from homology"/>
<dbReference type="RefSeq" id="WP_133588589.1">
    <property type="nucleotide sequence ID" value="NZ_CP037953.1"/>
</dbReference>
<evidence type="ECO:0000256" key="2">
    <source>
        <dbReference type="ARBA" id="ARBA00007362"/>
    </source>
</evidence>
<feature type="transmembrane region" description="Helical" evidence="6">
    <location>
        <begin position="87"/>
        <end position="107"/>
    </location>
</feature>
<dbReference type="OrthoDB" id="2352272at2"/>
<sequence>MSTLNLFIISTLIWGTTWIAITFQIDGVPPEVSVSYRFAIATVLMAALAWFKRSKIWLTWQQQRWMFLLGFLYAINYLFVYRAETQISSGLVAVAGSAILFFNIILARFFFGHAISRELAIGALFGFTGIVILFAPDVLAFSTQHIYGVSFSLISAFGASCANMVAQRNSNEGISITVTNAWWMFWCAVITAIAVPLTGNEFTIPTTTSFWLALFYLAIFGSVIAFSAYLTLLKRLGPGQAGYVAVLTPVVALIVSTLFENLRWQWSIYLGVAFIIAGQMLIIHHRSRMSAAPATPIEPDKNHQT</sequence>
<keyword evidence="5 6" id="KW-0472">Membrane</keyword>
<feature type="transmembrane region" description="Helical" evidence="6">
    <location>
        <begin position="178"/>
        <end position="198"/>
    </location>
</feature>
<dbReference type="Pfam" id="PF00892">
    <property type="entry name" value="EamA"/>
    <property type="match status" value="2"/>
</dbReference>
<feature type="domain" description="EamA" evidence="7">
    <location>
        <begin position="6"/>
        <end position="134"/>
    </location>
</feature>
<keyword evidence="9" id="KW-1185">Reference proteome</keyword>
<evidence type="ECO:0000313" key="9">
    <source>
        <dbReference type="Proteomes" id="UP000295375"/>
    </source>
</evidence>
<reference evidence="8 9" key="1">
    <citation type="submission" date="2019-03" db="EMBL/GenBank/DDBJ databases">
        <title>Genomic Encyclopedia of Type Strains, Phase IV (KMG-IV): sequencing the most valuable type-strain genomes for metagenomic binning, comparative biology and taxonomic classification.</title>
        <authorList>
            <person name="Goeker M."/>
        </authorList>
    </citation>
    <scope>NUCLEOTIDE SEQUENCE [LARGE SCALE GENOMIC DNA]</scope>
    <source>
        <strain evidence="8 9">DSM 103792</strain>
    </source>
</reference>
<name>A0A4R6UWI9_9GAMM</name>
<organism evidence="8 9">
    <name type="scientific">Permianibacter aggregans</name>
    <dbReference type="NCBI Taxonomy" id="1510150"/>
    <lineage>
        <taxon>Bacteria</taxon>
        <taxon>Pseudomonadati</taxon>
        <taxon>Pseudomonadota</taxon>
        <taxon>Gammaproteobacteria</taxon>
        <taxon>Pseudomonadales</taxon>
        <taxon>Pseudomonadaceae</taxon>
        <taxon>Permianibacter</taxon>
    </lineage>
</organism>
<evidence type="ECO:0000256" key="6">
    <source>
        <dbReference type="SAM" id="Phobius"/>
    </source>
</evidence>
<dbReference type="InterPro" id="IPR037185">
    <property type="entry name" value="EmrE-like"/>
</dbReference>
<evidence type="ECO:0000256" key="5">
    <source>
        <dbReference type="ARBA" id="ARBA00023136"/>
    </source>
</evidence>
<keyword evidence="4 6" id="KW-1133">Transmembrane helix</keyword>
<feature type="transmembrane region" description="Helical" evidence="6">
    <location>
        <begin position="34"/>
        <end position="51"/>
    </location>
</feature>